<dbReference type="Proteomes" id="UP000266188">
    <property type="component" value="Unassembled WGS sequence"/>
</dbReference>
<reference evidence="8" key="1">
    <citation type="submission" date="2017-02" db="EMBL/GenBank/DDBJ databases">
        <authorList>
            <person name="Tafer H."/>
            <person name="Lopandic K."/>
        </authorList>
    </citation>
    <scope>NUCLEOTIDE SEQUENCE [LARGE SCALE GENOMIC DNA]</scope>
    <source>
        <strain evidence="8">CBS 366.77</strain>
    </source>
</reference>
<dbReference type="SUPFAM" id="SSF54768">
    <property type="entry name" value="dsRNA-binding domain-like"/>
    <property type="match status" value="1"/>
</dbReference>
<dbReference type="AlphaFoldDB" id="A0A3A3A465"/>
<evidence type="ECO:0000256" key="3">
    <source>
        <dbReference type="ARBA" id="ARBA00023172"/>
    </source>
</evidence>
<feature type="compositionally biased region" description="Pro residues" evidence="6">
    <location>
        <begin position="316"/>
        <end position="325"/>
    </location>
</feature>
<feature type="compositionally biased region" description="Acidic residues" evidence="6">
    <location>
        <begin position="264"/>
        <end position="277"/>
    </location>
</feature>
<feature type="compositionally biased region" description="Pro residues" evidence="6">
    <location>
        <begin position="579"/>
        <end position="592"/>
    </location>
</feature>
<dbReference type="Gene3D" id="3.30.390.80">
    <property type="entry name" value="DNA repair protein Rad52/59/22"/>
    <property type="match status" value="1"/>
</dbReference>
<dbReference type="GO" id="GO:0000724">
    <property type="term" value="P:double-strand break repair via homologous recombination"/>
    <property type="evidence" value="ECO:0007669"/>
    <property type="project" value="UniProtKB-ARBA"/>
</dbReference>
<feature type="region of interest" description="Disordered" evidence="6">
    <location>
        <begin position="425"/>
        <end position="592"/>
    </location>
</feature>
<feature type="compositionally biased region" description="Polar residues" evidence="6">
    <location>
        <begin position="467"/>
        <end position="481"/>
    </location>
</feature>
<feature type="compositionally biased region" description="Polar residues" evidence="6">
    <location>
        <begin position="500"/>
        <end position="509"/>
    </location>
</feature>
<feature type="region of interest" description="Disordered" evidence="6">
    <location>
        <begin position="1"/>
        <end position="30"/>
    </location>
</feature>
<evidence type="ECO:0000256" key="1">
    <source>
        <dbReference type="ARBA" id="ARBA00006638"/>
    </source>
</evidence>
<dbReference type="InterPro" id="IPR007232">
    <property type="entry name" value="Rad52_Rad59_Rad22"/>
</dbReference>
<dbReference type="GO" id="GO:0005634">
    <property type="term" value="C:nucleus"/>
    <property type="evidence" value="ECO:0007669"/>
    <property type="project" value="TreeGrafter"/>
</dbReference>
<dbReference type="Pfam" id="PF04098">
    <property type="entry name" value="Rad52_Rad22"/>
    <property type="match status" value="1"/>
</dbReference>
<feature type="region of interest" description="Disordered" evidence="6">
    <location>
        <begin position="224"/>
        <end position="408"/>
    </location>
</feature>
<gene>
    <name evidence="7" type="ORF">PHISCL_03515</name>
</gene>
<feature type="compositionally biased region" description="Polar residues" evidence="6">
    <location>
        <begin position="517"/>
        <end position="526"/>
    </location>
</feature>
<dbReference type="STRING" id="2070753.A0A3A3A465"/>
<sequence>MPAVGDQHRGGPPSTMMPNTPGVMAGNPFEEPQRRMNEYTAKEIATLQARLDKKLGPEYISARPGAAGQKVHYLSADKCINLANEVFGFNGWSSAIQNIQIDFVRLYSWENAGITVTDTIQVEESQHTGKISLGLSVIVRVTLKDGTYHEDIGYGHIENCKGKAAAFEKAKKEGTTDALKRALRNFGNVLGNCIYDKDYVSKVTKVKAVPTKWDVDDLHRHPDFVPIKKEPAPPKQPAEDDDLPPRPADIGKRESSSNTPTYDGDGEFGSDLFDEADFSVAESGNPDEITLEADTSRQQQPPRPLNNLNAQQRPPNNMPHPPAPNPAVVTPSKPERPWAVPRQPSAPPVPNGTAQRPGPGPQNFPNASTAQSAQPRPNQNMIPQAAGGQQPGAQGMIPPSSSPSVGAASAKFFSARAVDMLRDNPQSVAAAAPQFDPHAESPSIRKTAGVDHTKSVPISKPMLASASPASNQTRDFINPSQDMHRRIGAPGGSGIGSPMNRGQSTSSYRPLTRPNVDPTTTGSASIPPNRPGLAPQNINGKRPPLSDVTNGSSVPGNGPVSTGGPNDMKKPRFNEGAPNPAPQQQQPPPQQK</sequence>
<dbReference type="InterPro" id="IPR042525">
    <property type="entry name" value="Rad52_Rad59_Rad22_sf"/>
</dbReference>
<dbReference type="GO" id="GO:0045002">
    <property type="term" value="P:double-strand break repair via single-strand annealing"/>
    <property type="evidence" value="ECO:0007669"/>
    <property type="project" value="TreeGrafter"/>
</dbReference>
<dbReference type="GO" id="GO:0003697">
    <property type="term" value="F:single-stranded DNA binding"/>
    <property type="evidence" value="ECO:0007669"/>
    <property type="project" value="UniProtKB-ARBA"/>
</dbReference>
<feature type="compositionally biased region" description="Polar residues" evidence="6">
    <location>
        <begin position="363"/>
        <end position="380"/>
    </location>
</feature>
<evidence type="ECO:0000256" key="6">
    <source>
        <dbReference type="SAM" id="MobiDB-lite"/>
    </source>
</evidence>
<dbReference type="OrthoDB" id="206565at2759"/>
<evidence type="ECO:0000256" key="4">
    <source>
        <dbReference type="ARBA" id="ARBA00023204"/>
    </source>
</evidence>
<dbReference type="InterPro" id="IPR041247">
    <property type="entry name" value="Rad52_fam"/>
</dbReference>
<dbReference type="PANTHER" id="PTHR12132">
    <property type="entry name" value="DNA REPAIR AND RECOMBINATION PROTEIN RAD52, RAD59"/>
    <property type="match status" value="1"/>
</dbReference>
<evidence type="ECO:0000256" key="5">
    <source>
        <dbReference type="ARBA" id="ARBA00077224"/>
    </source>
</evidence>
<dbReference type="PANTHER" id="PTHR12132:SF1">
    <property type="entry name" value="DNA REPAIR PROTEIN RAD52 HOMOLOG"/>
    <property type="match status" value="1"/>
</dbReference>
<organism evidence="7 8">
    <name type="scientific">Aspergillus sclerotialis</name>
    <dbReference type="NCBI Taxonomy" id="2070753"/>
    <lineage>
        <taxon>Eukaryota</taxon>
        <taxon>Fungi</taxon>
        <taxon>Dikarya</taxon>
        <taxon>Ascomycota</taxon>
        <taxon>Pezizomycotina</taxon>
        <taxon>Eurotiomycetes</taxon>
        <taxon>Eurotiomycetidae</taxon>
        <taxon>Eurotiales</taxon>
        <taxon>Aspergillaceae</taxon>
        <taxon>Aspergillus</taxon>
        <taxon>Aspergillus subgen. Polypaecilum</taxon>
    </lineage>
</organism>
<name>A0A3A3A465_9EURO</name>
<keyword evidence="4" id="KW-0234">DNA repair</keyword>
<keyword evidence="3" id="KW-0233">DNA recombination</keyword>
<feature type="compositionally biased region" description="Low complexity" evidence="6">
    <location>
        <begin position="381"/>
        <end position="408"/>
    </location>
</feature>
<feature type="compositionally biased region" description="Polar residues" evidence="6">
    <location>
        <begin position="547"/>
        <end position="564"/>
    </location>
</feature>
<dbReference type="GO" id="GO:0006312">
    <property type="term" value="P:mitotic recombination"/>
    <property type="evidence" value="ECO:0007669"/>
    <property type="project" value="TreeGrafter"/>
</dbReference>
<keyword evidence="2" id="KW-0227">DNA damage</keyword>
<accession>A0A3A3A465</accession>
<proteinExistence type="inferred from homology"/>
<evidence type="ECO:0000256" key="2">
    <source>
        <dbReference type="ARBA" id="ARBA00022763"/>
    </source>
</evidence>
<dbReference type="EMBL" id="MVGC01000092">
    <property type="protein sequence ID" value="RJE24141.1"/>
    <property type="molecule type" value="Genomic_DNA"/>
</dbReference>
<evidence type="ECO:0000313" key="7">
    <source>
        <dbReference type="EMBL" id="RJE24141.1"/>
    </source>
</evidence>
<feature type="compositionally biased region" description="Polar residues" evidence="6">
    <location>
        <begin position="296"/>
        <end position="313"/>
    </location>
</feature>
<dbReference type="FunFam" id="3.30.390.80:FF:000001">
    <property type="entry name" value="DNA repair protein RAD52 homolog"/>
    <property type="match status" value="1"/>
</dbReference>
<comment type="caution">
    <text evidence="7">The sequence shown here is derived from an EMBL/GenBank/DDBJ whole genome shotgun (WGS) entry which is preliminary data.</text>
</comment>
<protein>
    <recommendedName>
        <fullName evidence="5">RAD52 homolog</fullName>
    </recommendedName>
</protein>
<evidence type="ECO:0000313" key="8">
    <source>
        <dbReference type="Proteomes" id="UP000266188"/>
    </source>
</evidence>
<comment type="similarity">
    <text evidence="1">Belongs to the RAD52 family.</text>
</comment>
<keyword evidence="8" id="KW-1185">Reference proteome</keyword>